<dbReference type="PANTHER" id="PTHR42987">
    <property type="entry name" value="PEPTIDASE S49"/>
    <property type="match status" value="1"/>
</dbReference>
<keyword evidence="3" id="KW-0378">Hydrolase</keyword>
<dbReference type="GO" id="GO:0008236">
    <property type="term" value="F:serine-type peptidase activity"/>
    <property type="evidence" value="ECO:0007669"/>
    <property type="project" value="UniProtKB-KW"/>
</dbReference>
<name>A0A5K7YW39_9BACT</name>
<keyword evidence="4" id="KW-0720">Serine protease</keyword>
<dbReference type="Gene3D" id="6.20.330.10">
    <property type="match status" value="1"/>
</dbReference>
<protein>
    <submittedName>
        <fullName evidence="6">Signal peptide peptidase SppA</fullName>
    </submittedName>
</protein>
<keyword evidence="7" id="KW-1185">Reference proteome</keyword>
<dbReference type="KEGG" id="dalk:DSCA_44540"/>
<proteinExistence type="inferred from homology"/>
<dbReference type="CDD" id="cd07023">
    <property type="entry name" value="S49_Sppa_N_C"/>
    <property type="match status" value="1"/>
</dbReference>
<evidence type="ECO:0000256" key="3">
    <source>
        <dbReference type="ARBA" id="ARBA00022801"/>
    </source>
</evidence>
<evidence type="ECO:0000313" key="6">
    <source>
        <dbReference type="EMBL" id="BBO70524.1"/>
    </source>
</evidence>
<dbReference type="InterPro" id="IPR047272">
    <property type="entry name" value="S49_SppA_C"/>
</dbReference>
<feature type="domain" description="Peptidase S49" evidence="5">
    <location>
        <begin position="112"/>
        <end position="261"/>
    </location>
</feature>
<evidence type="ECO:0000256" key="2">
    <source>
        <dbReference type="ARBA" id="ARBA00022670"/>
    </source>
</evidence>
<evidence type="ECO:0000256" key="1">
    <source>
        <dbReference type="ARBA" id="ARBA00008683"/>
    </source>
</evidence>
<accession>A0A5K7YW39</accession>
<dbReference type="InterPro" id="IPR004635">
    <property type="entry name" value="Pept_S49_SppA"/>
</dbReference>
<dbReference type="InterPro" id="IPR002142">
    <property type="entry name" value="Peptidase_S49"/>
</dbReference>
<dbReference type="GO" id="GO:0006508">
    <property type="term" value="P:proteolysis"/>
    <property type="evidence" value="ECO:0007669"/>
    <property type="project" value="UniProtKB-KW"/>
</dbReference>
<dbReference type="NCBIfam" id="TIGR00706">
    <property type="entry name" value="SppA_dom"/>
    <property type="match status" value="1"/>
</dbReference>
<dbReference type="AlphaFoldDB" id="A0A5K7YW39"/>
<keyword evidence="2" id="KW-0645">Protease</keyword>
<evidence type="ECO:0000313" key="7">
    <source>
        <dbReference type="Proteomes" id="UP000427906"/>
    </source>
</evidence>
<sequence>MLAFVLLIMFLPGCSGPRITLFSDASDPLQEVILDGTADDKILVIPITGVISDAPKSRIMRTMPGMVQEVVSHLRLAETDDRVKAVLLKIDTPGGTTTASDILYHEIVSFKQRTGKKVVVCMMNLATSGGYYVSLPADVIMAHPTTVTGSVGVILMRPEVSGFMEKIGIGVQVNKSGENKDMGSPFRPTTPEEENLLQELADALGRRFVDLVRQHRGLDGQRLAAVADARVFLADAAVSAGLVDKIGYLSDAVDEAKSIAALDADARVVVYRRTHYPDDNLYNTLTSGARSAPTPLMDLGPFSDLMALDAGFYYLWPQALGSP</sequence>
<dbReference type="InterPro" id="IPR029045">
    <property type="entry name" value="ClpP/crotonase-like_dom_sf"/>
</dbReference>
<dbReference type="EMBL" id="AP021874">
    <property type="protein sequence ID" value="BBO70524.1"/>
    <property type="molecule type" value="Genomic_DNA"/>
</dbReference>
<dbReference type="Gene3D" id="3.90.226.10">
    <property type="entry name" value="2-enoyl-CoA Hydratase, Chain A, domain 1"/>
    <property type="match status" value="1"/>
</dbReference>
<dbReference type="PANTHER" id="PTHR42987:SF4">
    <property type="entry name" value="PROTEASE SOHB-RELATED"/>
    <property type="match status" value="1"/>
</dbReference>
<reference evidence="6 7" key="1">
    <citation type="submission" date="2019-11" db="EMBL/GenBank/DDBJ databases">
        <title>Comparative genomics of hydrocarbon-degrading Desulfosarcina strains.</title>
        <authorList>
            <person name="Watanabe M."/>
            <person name="Kojima H."/>
            <person name="Fukui M."/>
        </authorList>
    </citation>
    <scope>NUCLEOTIDE SEQUENCE [LARGE SCALE GENOMIC DNA]</scope>
    <source>
        <strain evidence="6 7">PL12</strain>
    </source>
</reference>
<dbReference type="Proteomes" id="UP000427906">
    <property type="component" value="Chromosome"/>
</dbReference>
<dbReference type="SUPFAM" id="SSF52096">
    <property type="entry name" value="ClpP/crotonase"/>
    <property type="match status" value="1"/>
</dbReference>
<dbReference type="Pfam" id="PF01343">
    <property type="entry name" value="Peptidase_S49"/>
    <property type="match status" value="1"/>
</dbReference>
<evidence type="ECO:0000256" key="4">
    <source>
        <dbReference type="ARBA" id="ARBA00022825"/>
    </source>
</evidence>
<organism evidence="6 7">
    <name type="scientific">Desulfosarcina alkanivorans</name>
    <dbReference type="NCBI Taxonomy" id="571177"/>
    <lineage>
        <taxon>Bacteria</taxon>
        <taxon>Pseudomonadati</taxon>
        <taxon>Thermodesulfobacteriota</taxon>
        <taxon>Desulfobacteria</taxon>
        <taxon>Desulfobacterales</taxon>
        <taxon>Desulfosarcinaceae</taxon>
        <taxon>Desulfosarcina</taxon>
    </lineage>
</organism>
<gene>
    <name evidence="6" type="primary">sppA_2</name>
    <name evidence="6" type="ORF">DSCA_44540</name>
</gene>
<comment type="similarity">
    <text evidence="1">Belongs to the peptidase S49 family.</text>
</comment>
<evidence type="ECO:0000259" key="5">
    <source>
        <dbReference type="Pfam" id="PF01343"/>
    </source>
</evidence>